<accession>A0ABP6H3S3</accession>
<keyword evidence="2" id="KW-1185">Reference proteome</keyword>
<evidence type="ECO:0000313" key="2">
    <source>
        <dbReference type="Proteomes" id="UP001501842"/>
    </source>
</evidence>
<comment type="caution">
    <text evidence="1">The sequence shown here is derived from an EMBL/GenBank/DDBJ whole genome shotgun (WGS) entry which is preliminary data.</text>
</comment>
<name>A0ABP6H3S3_9ACTN</name>
<organism evidence="1 2">
    <name type="scientific">Actinocorallia aurantiaca</name>
    <dbReference type="NCBI Taxonomy" id="46204"/>
    <lineage>
        <taxon>Bacteria</taxon>
        <taxon>Bacillati</taxon>
        <taxon>Actinomycetota</taxon>
        <taxon>Actinomycetes</taxon>
        <taxon>Streptosporangiales</taxon>
        <taxon>Thermomonosporaceae</taxon>
        <taxon>Actinocorallia</taxon>
    </lineage>
</organism>
<proteinExistence type="predicted"/>
<gene>
    <name evidence="1" type="ORF">GCM10010439_58410</name>
</gene>
<protein>
    <submittedName>
        <fullName evidence="1">Uncharacterized protein</fullName>
    </submittedName>
</protein>
<dbReference type="EMBL" id="BAAATZ010000029">
    <property type="protein sequence ID" value="GAA2734916.1"/>
    <property type="molecule type" value="Genomic_DNA"/>
</dbReference>
<reference evidence="2" key="1">
    <citation type="journal article" date="2019" name="Int. J. Syst. Evol. Microbiol.">
        <title>The Global Catalogue of Microorganisms (GCM) 10K type strain sequencing project: providing services to taxonomists for standard genome sequencing and annotation.</title>
        <authorList>
            <consortium name="The Broad Institute Genomics Platform"/>
            <consortium name="The Broad Institute Genome Sequencing Center for Infectious Disease"/>
            <person name="Wu L."/>
            <person name="Ma J."/>
        </authorList>
    </citation>
    <scope>NUCLEOTIDE SEQUENCE [LARGE SCALE GENOMIC DNA]</scope>
    <source>
        <strain evidence="2">JCM 8201</strain>
    </source>
</reference>
<evidence type="ECO:0000313" key="1">
    <source>
        <dbReference type="EMBL" id="GAA2734916.1"/>
    </source>
</evidence>
<dbReference type="Proteomes" id="UP001501842">
    <property type="component" value="Unassembled WGS sequence"/>
</dbReference>
<sequence length="73" mass="7480">MGAARTLSGVLGAGAASVVGRVIENSLENADSGTQGLSLKKPRRNRLTVGDADVDFVRSSQRRILLKAGVGSA</sequence>